<feature type="compositionally biased region" description="Polar residues" evidence="1">
    <location>
        <begin position="50"/>
        <end position="64"/>
    </location>
</feature>
<dbReference type="RefSeq" id="XP_024723561.1">
    <property type="nucleotide sequence ID" value="XM_024867934.1"/>
</dbReference>
<dbReference type="PROSITE" id="PS50231">
    <property type="entry name" value="RICIN_B_LECTIN"/>
    <property type="match status" value="1"/>
</dbReference>
<organism evidence="3 4">
    <name type="scientific">Amorphotheca resinae ATCC 22711</name>
    <dbReference type="NCBI Taxonomy" id="857342"/>
    <lineage>
        <taxon>Eukaryota</taxon>
        <taxon>Fungi</taxon>
        <taxon>Dikarya</taxon>
        <taxon>Ascomycota</taxon>
        <taxon>Pezizomycotina</taxon>
        <taxon>Leotiomycetes</taxon>
        <taxon>Helotiales</taxon>
        <taxon>Amorphothecaceae</taxon>
        <taxon>Amorphotheca</taxon>
    </lineage>
</organism>
<dbReference type="GeneID" id="36576015"/>
<evidence type="ECO:0000313" key="3">
    <source>
        <dbReference type="EMBL" id="PSS24962.1"/>
    </source>
</evidence>
<evidence type="ECO:0000256" key="2">
    <source>
        <dbReference type="SAM" id="SignalP"/>
    </source>
</evidence>
<dbReference type="EMBL" id="KZ679007">
    <property type="protein sequence ID" value="PSS24962.1"/>
    <property type="molecule type" value="Genomic_DNA"/>
</dbReference>
<dbReference type="AlphaFoldDB" id="A0A2T3B9G3"/>
<name>A0A2T3B9G3_AMORE</name>
<keyword evidence="4" id="KW-1185">Reference proteome</keyword>
<feature type="compositionally biased region" description="Polar residues" evidence="1">
    <location>
        <begin position="29"/>
        <end position="43"/>
    </location>
</feature>
<dbReference type="InterPro" id="IPR035992">
    <property type="entry name" value="Ricin_B-like_lectins"/>
</dbReference>
<dbReference type="STRING" id="857342.A0A2T3B9G3"/>
<dbReference type="Proteomes" id="UP000241818">
    <property type="component" value="Unassembled WGS sequence"/>
</dbReference>
<evidence type="ECO:0000313" key="4">
    <source>
        <dbReference type="Proteomes" id="UP000241818"/>
    </source>
</evidence>
<sequence>MIAQLSALLLGASIAIASPIVDRGPSDSGDATQSIGVSGSTGAPSIESAAASTPSASNLVTSSKPGACGSPTIVTITVTNVPSTSAASATSTIDISEADANPTASVPVSRAGGVLQPSAAAEANPRDDTATRAFSSVTIKDASGQCLFIDPTAGDFRQNLIPVQVQDCDGSAGEKFDLITAGVHNNAPNSTLVVSSLTQGCLNFDPRRAAGDTVILFSCGGRADGGGGVTNSQLFPYSGNETTLSLAPENANGVTCLVPLNGKLDEANCNNDASQLYTIS</sequence>
<accession>A0A2T3B9G3</accession>
<feature type="signal peptide" evidence="2">
    <location>
        <begin position="1"/>
        <end position="17"/>
    </location>
</feature>
<proteinExistence type="predicted"/>
<reference evidence="3 4" key="1">
    <citation type="journal article" date="2018" name="New Phytol.">
        <title>Comparative genomics and transcriptomics depict ericoid mycorrhizal fungi as versatile saprotrophs and plant mutualists.</title>
        <authorList>
            <person name="Martino E."/>
            <person name="Morin E."/>
            <person name="Grelet G.A."/>
            <person name="Kuo A."/>
            <person name="Kohler A."/>
            <person name="Daghino S."/>
            <person name="Barry K.W."/>
            <person name="Cichocki N."/>
            <person name="Clum A."/>
            <person name="Dockter R.B."/>
            <person name="Hainaut M."/>
            <person name="Kuo R.C."/>
            <person name="LaButti K."/>
            <person name="Lindahl B.D."/>
            <person name="Lindquist E.A."/>
            <person name="Lipzen A."/>
            <person name="Khouja H.R."/>
            <person name="Magnuson J."/>
            <person name="Murat C."/>
            <person name="Ohm R.A."/>
            <person name="Singer S.W."/>
            <person name="Spatafora J.W."/>
            <person name="Wang M."/>
            <person name="Veneault-Fourrey C."/>
            <person name="Henrissat B."/>
            <person name="Grigoriev I.V."/>
            <person name="Martin F.M."/>
            <person name="Perotto S."/>
        </authorList>
    </citation>
    <scope>NUCLEOTIDE SEQUENCE [LARGE SCALE GENOMIC DNA]</scope>
    <source>
        <strain evidence="3 4">ATCC 22711</strain>
    </source>
</reference>
<protein>
    <submittedName>
        <fullName evidence="3">Uncharacterized protein</fullName>
    </submittedName>
</protein>
<dbReference type="OrthoDB" id="5383818at2759"/>
<gene>
    <name evidence="3" type="ORF">M430DRAFT_47500</name>
</gene>
<feature type="chain" id="PRO_5015644025" evidence="2">
    <location>
        <begin position="18"/>
        <end position="280"/>
    </location>
</feature>
<dbReference type="SUPFAM" id="SSF50370">
    <property type="entry name" value="Ricin B-like lectins"/>
    <property type="match status" value="1"/>
</dbReference>
<keyword evidence="2" id="KW-0732">Signal</keyword>
<dbReference type="Gene3D" id="2.80.10.50">
    <property type="match status" value="1"/>
</dbReference>
<feature type="region of interest" description="Disordered" evidence="1">
    <location>
        <begin position="24"/>
        <end position="64"/>
    </location>
</feature>
<dbReference type="InParanoid" id="A0A2T3B9G3"/>
<evidence type="ECO:0000256" key="1">
    <source>
        <dbReference type="SAM" id="MobiDB-lite"/>
    </source>
</evidence>